<gene>
    <name evidence="1" type="ORF">P7K49_008751</name>
</gene>
<dbReference type="Proteomes" id="UP001266305">
    <property type="component" value="Unassembled WGS sequence"/>
</dbReference>
<protein>
    <submittedName>
        <fullName evidence="1">Uncharacterized protein</fullName>
    </submittedName>
</protein>
<evidence type="ECO:0000313" key="1">
    <source>
        <dbReference type="EMBL" id="KAK2114485.1"/>
    </source>
</evidence>
<sequence>MHDHSNVQTWALRQGLGWPCPPPPSTLVLFAKGAAGLGNPCFCPSIDNMVSCGRKVEGPLPQSRRYHHVNLANVGTVARGPLRWHTAKNPCQGGRGSAESK</sequence>
<reference evidence="1 2" key="1">
    <citation type="submission" date="2023-05" db="EMBL/GenBank/DDBJ databases">
        <title>B98-5 Cell Line De Novo Hybrid Assembly: An Optical Mapping Approach.</title>
        <authorList>
            <person name="Kananen K."/>
            <person name="Auerbach J.A."/>
            <person name="Kautto E."/>
            <person name="Blachly J.S."/>
        </authorList>
    </citation>
    <scope>NUCLEOTIDE SEQUENCE [LARGE SCALE GENOMIC DNA]</scope>
    <source>
        <strain evidence="1">B95-8</strain>
        <tissue evidence="1">Cell line</tissue>
    </source>
</reference>
<feature type="non-terminal residue" evidence="1">
    <location>
        <position position="101"/>
    </location>
</feature>
<name>A0ABQ9VYL4_SAGOE</name>
<comment type="caution">
    <text evidence="1">The sequence shown here is derived from an EMBL/GenBank/DDBJ whole genome shotgun (WGS) entry which is preliminary data.</text>
</comment>
<dbReference type="EMBL" id="JASSZA010000004">
    <property type="protein sequence ID" value="KAK2114485.1"/>
    <property type="molecule type" value="Genomic_DNA"/>
</dbReference>
<evidence type="ECO:0000313" key="2">
    <source>
        <dbReference type="Proteomes" id="UP001266305"/>
    </source>
</evidence>
<proteinExistence type="predicted"/>
<accession>A0ABQ9VYL4</accession>
<organism evidence="1 2">
    <name type="scientific">Saguinus oedipus</name>
    <name type="common">Cotton-top tamarin</name>
    <name type="synonym">Oedipomidas oedipus</name>
    <dbReference type="NCBI Taxonomy" id="9490"/>
    <lineage>
        <taxon>Eukaryota</taxon>
        <taxon>Metazoa</taxon>
        <taxon>Chordata</taxon>
        <taxon>Craniata</taxon>
        <taxon>Vertebrata</taxon>
        <taxon>Euteleostomi</taxon>
        <taxon>Mammalia</taxon>
        <taxon>Eutheria</taxon>
        <taxon>Euarchontoglires</taxon>
        <taxon>Primates</taxon>
        <taxon>Haplorrhini</taxon>
        <taxon>Platyrrhini</taxon>
        <taxon>Cebidae</taxon>
        <taxon>Callitrichinae</taxon>
        <taxon>Saguinus</taxon>
    </lineage>
</organism>
<keyword evidence="2" id="KW-1185">Reference proteome</keyword>